<reference evidence="1 2" key="1">
    <citation type="journal article" date="2014" name="Genome Announc.">
        <title>Genome Sequence of Gammaproteobacterial Pseudohaliea rubra Type Strain DSM 19751, Isolated from Coastal Seawater of the Mediterranean Sea.</title>
        <authorList>
            <person name="Spring S."/>
            <person name="Fiebig A."/>
            <person name="Riedel T."/>
            <person name="Goker M."/>
            <person name="Klenk H.P."/>
        </authorList>
    </citation>
    <scope>NUCLEOTIDE SEQUENCE [LARGE SCALE GENOMIC DNA]</scope>
    <source>
        <strain evidence="1 2">DSM 19751</strain>
    </source>
</reference>
<proteinExistence type="predicted"/>
<dbReference type="RefSeq" id="WP_052094567.1">
    <property type="nucleotide sequence ID" value="NZ_KN234764.1"/>
</dbReference>
<comment type="caution">
    <text evidence="1">The sequence shown here is derived from an EMBL/GenBank/DDBJ whole genome shotgun (WGS) entry which is preliminary data.</text>
</comment>
<evidence type="ECO:0000313" key="1">
    <source>
        <dbReference type="EMBL" id="KGE04632.1"/>
    </source>
</evidence>
<organism evidence="1 2">
    <name type="scientific">Pseudohaliea rubra DSM 19751</name>
    <dbReference type="NCBI Taxonomy" id="1265313"/>
    <lineage>
        <taxon>Bacteria</taxon>
        <taxon>Pseudomonadati</taxon>
        <taxon>Pseudomonadota</taxon>
        <taxon>Gammaproteobacteria</taxon>
        <taxon>Cellvibrionales</taxon>
        <taxon>Halieaceae</taxon>
        <taxon>Pseudohaliea</taxon>
    </lineage>
</organism>
<gene>
    <name evidence="1" type="ORF">HRUBRA_00791</name>
</gene>
<dbReference type="HOGENOM" id="CLU_1624832_0_0_6"/>
<evidence type="ECO:0000313" key="2">
    <source>
        <dbReference type="Proteomes" id="UP000029640"/>
    </source>
</evidence>
<dbReference type="AlphaFoldDB" id="A0A095VT71"/>
<keyword evidence="2" id="KW-1185">Reference proteome</keyword>
<accession>A0A095VT71</accession>
<dbReference type="Proteomes" id="UP000029640">
    <property type="component" value="Unassembled WGS sequence"/>
</dbReference>
<dbReference type="EMBL" id="AUVB01000023">
    <property type="protein sequence ID" value="KGE04632.1"/>
    <property type="molecule type" value="Genomic_DNA"/>
</dbReference>
<name>A0A095VT71_9GAMM</name>
<protein>
    <submittedName>
        <fullName evidence="1">Uncharacterized protein</fullName>
    </submittedName>
</protein>
<sequence>MQPAHIDDFHYVTAEVFCKLYAAFPVRHLLLVEDLTGPIRWDMTGLPDRKSRASFETLIWLSEHGLLNYRTVEPRDIGVEGAVLSQHGFVLLSGRLTWHTGESSSRINALREARAGRAYGDLGTIVEDLLAANCHWSAPRQPAPLVKGAAMAVTELEADEDAL</sequence>